<feature type="domain" description="MARVEL" evidence="7">
    <location>
        <begin position="34"/>
        <end position="177"/>
    </location>
</feature>
<sequence>MRSQLQTPVVRQAASGDGIACGCCACCTCLHLSFLQTTPGILKIVQMVLGGLCQSMLINFGTSQASIIGMSYVSLLTANSACASTVTLLLVCYIVSQKSFSLVRSSFFETLFNASAALSYLSSSAYLAAAVNLYLYPLYLVTLGFIAYPAMIAAYTMGFALAALHALDAYYCYRHFRGYR</sequence>
<dbReference type="GO" id="GO:0016020">
    <property type="term" value="C:membrane"/>
    <property type="evidence" value="ECO:0007669"/>
    <property type="project" value="UniProtKB-SubCell"/>
</dbReference>
<reference evidence="8" key="1">
    <citation type="journal article" date="2014" name="PLoS ONE">
        <title>Transcriptome-Based Identification of ABC Transporters in the Western Tarnished Plant Bug Lygus hesperus.</title>
        <authorList>
            <person name="Hull J.J."/>
            <person name="Chaney K."/>
            <person name="Geib S.M."/>
            <person name="Fabrick J.A."/>
            <person name="Brent C.S."/>
            <person name="Walsh D."/>
            <person name="Lavine L.C."/>
        </authorList>
    </citation>
    <scope>NUCLEOTIDE SEQUENCE</scope>
</reference>
<name>A0A0A9XB57_LYGHE</name>
<dbReference type="GO" id="GO:0016301">
    <property type="term" value="F:kinase activity"/>
    <property type="evidence" value="ECO:0007669"/>
    <property type="project" value="UniProtKB-KW"/>
</dbReference>
<dbReference type="EMBL" id="GDHC01021123">
    <property type="protein sequence ID" value="JAP97505.1"/>
    <property type="molecule type" value="Transcribed_RNA"/>
</dbReference>
<reference evidence="8" key="2">
    <citation type="submission" date="2014-07" db="EMBL/GenBank/DDBJ databases">
        <authorList>
            <person name="Hull J."/>
        </authorList>
    </citation>
    <scope>NUCLEOTIDE SEQUENCE</scope>
</reference>
<evidence type="ECO:0000313" key="9">
    <source>
        <dbReference type="EMBL" id="JAP97505.1"/>
    </source>
</evidence>
<dbReference type="EMBL" id="GDHC01015105">
    <property type="protein sequence ID" value="JAQ03524.1"/>
    <property type="molecule type" value="Transcribed_RNA"/>
</dbReference>
<dbReference type="PROSITE" id="PS51225">
    <property type="entry name" value="MARVEL"/>
    <property type="match status" value="1"/>
</dbReference>
<evidence type="ECO:0000313" key="8">
    <source>
        <dbReference type="EMBL" id="JAG17957.1"/>
    </source>
</evidence>
<gene>
    <name evidence="8" type="primary">Mal-129</name>
    <name evidence="8" type="ORF">CM83_73683</name>
    <name evidence="9" type="ORF">g.54147</name>
    <name evidence="10" type="ORF">g.54148</name>
</gene>
<protein>
    <submittedName>
        <fullName evidence="8">Serine/threonine-protein kinase 1</fullName>
    </submittedName>
</protein>
<evidence type="ECO:0000256" key="4">
    <source>
        <dbReference type="ARBA" id="ARBA00023136"/>
    </source>
</evidence>
<reference evidence="9" key="3">
    <citation type="journal article" date="2016" name="Gigascience">
        <title>De novo construction of an expanded transcriptome assembly for the western tarnished plant bug, Lygus hesperus.</title>
        <authorList>
            <person name="Tassone E.E."/>
            <person name="Geib S.M."/>
            <person name="Hall B."/>
            <person name="Fabrick J.A."/>
            <person name="Brent C.S."/>
            <person name="Hull J.J."/>
        </authorList>
    </citation>
    <scope>NUCLEOTIDE SEQUENCE</scope>
</reference>
<evidence type="ECO:0000256" key="6">
    <source>
        <dbReference type="SAM" id="Phobius"/>
    </source>
</evidence>
<dbReference type="InterPro" id="IPR008253">
    <property type="entry name" value="Marvel"/>
</dbReference>
<feature type="transmembrane region" description="Helical" evidence="6">
    <location>
        <begin position="72"/>
        <end position="96"/>
    </location>
</feature>
<organism evidence="8">
    <name type="scientific">Lygus hesperus</name>
    <name type="common">Western plant bug</name>
    <dbReference type="NCBI Taxonomy" id="30085"/>
    <lineage>
        <taxon>Eukaryota</taxon>
        <taxon>Metazoa</taxon>
        <taxon>Ecdysozoa</taxon>
        <taxon>Arthropoda</taxon>
        <taxon>Hexapoda</taxon>
        <taxon>Insecta</taxon>
        <taxon>Pterygota</taxon>
        <taxon>Neoptera</taxon>
        <taxon>Paraneoptera</taxon>
        <taxon>Hemiptera</taxon>
        <taxon>Heteroptera</taxon>
        <taxon>Panheteroptera</taxon>
        <taxon>Cimicomorpha</taxon>
        <taxon>Miridae</taxon>
        <taxon>Mirini</taxon>
        <taxon>Lygus</taxon>
    </lineage>
</organism>
<keyword evidence="3 6" id="KW-1133">Transmembrane helix</keyword>
<keyword evidence="8" id="KW-0418">Kinase</keyword>
<keyword evidence="8" id="KW-0808">Transferase</keyword>
<dbReference type="AlphaFoldDB" id="A0A0A9XB57"/>
<evidence type="ECO:0000256" key="5">
    <source>
        <dbReference type="PROSITE-ProRule" id="PRU00581"/>
    </source>
</evidence>
<evidence type="ECO:0000256" key="2">
    <source>
        <dbReference type="ARBA" id="ARBA00022692"/>
    </source>
</evidence>
<feature type="transmembrane region" description="Helical" evidence="6">
    <location>
        <begin position="145"/>
        <end position="167"/>
    </location>
</feature>
<evidence type="ECO:0000256" key="3">
    <source>
        <dbReference type="ARBA" id="ARBA00022989"/>
    </source>
</evidence>
<evidence type="ECO:0000259" key="7">
    <source>
        <dbReference type="PROSITE" id="PS51225"/>
    </source>
</evidence>
<dbReference type="EMBL" id="GBHO01025647">
    <property type="protein sequence ID" value="JAG17957.1"/>
    <property type="molecule type" value="Transcribed_RNA"/>
</dbReference>
<proteinExistence type="predicted"/>
<evidence type="ECO:0000313" key="10">
    <source>
        <dbReference type="EMBL" id="JAQ03524.1"/>
    </source>
</evidence>
<evidence type="ECO:0000256" key="1">
    <source>
        <dbReference type="ARBA" id="ARBA00004141"/>
    </source>
</evidence>
<keyword evidence="2 5" id="KW-0812">Transmembrane</keyword>
<comment type="subcellular location">
    <subcellularLocation>
        <location evidence="1">Membrane</location>
        <topology evidence="1">Multi-pass membrane protein</topology>
    </subcellularLocation>
</comment>
<keyword evidence="4 5" id="KW-0472">Membrane</keyword>
<feature type="transmembrane region" description="Helical" evidence="6">
    <location>
        <begin position="117"/>
        <end position="139"/>
    </location>
</feature>
<accession>A0A0A9XB57</accession>